<dbReference type="GO" id="GO:0020037">
    <property type="term" value="F:heme binding"/>
    <property type="evidence" value="ECO:0007669"/>
    <property type="project" value="InterPro"/>
</dbReference>
<keyword evidence="10" id="KW-1185">Reference proteome</keyword>
<keyword evidence="5" id="KW-0560">Oxidoreductase</keyword>
<evidence type="ECO:0000256" key="6">
    <source>
        <dbReference type="ARBA" id="ARBA00023004"/>
    </source>
</evidence>
<dbReference type="STRING" id="2025994.A0A2T3AHF7"/>
<dbReference type="InterPro" id="IPR050121">
    <property type="entry name" value="Cytochrome_P450_monoxygenase"/>
</dbReference>
<name>A0A2T3AHF7_9PEZI</name>
<accession>A0A2T3AHF7</accession>
<evidence type="ECO:0000256" key="8">
    <source>
        <dbReference type="PIRSR" id="PIRSR602401-1"/>
    </source>
</evidence>
<dbReference type="InterPro" id="IPR002401">
    <property type="entry name" value="Cyt_P450_E_grp-I"/>
</dbReference>
<keyword evidence="3 8" id="KW-0349">Heme</keyword>
<keyword evidence="7" id="KW-0503">Monooxygenase</keyword>
<dbReference type="GO" id="GO:0016705">
    <property type="term" value="F:oxidoreductase activity, acting on paired donors, with incorporation or reduction of molecular oxygen"/>
    <property type="evidence" value="ECO:0007669"/>
    <property type="project" value="InterPro"/>
</dbReference>
<dbReference type="PANTHER" id="PTHR24305:SF107">
    <property type="entry name" value="P450, PUTATIVE (EUROFUNG)-RELATED"/>
    <property type="match status" value="1"/>
</dbReference>
<keyword evidence="4 8" id="KW-0479">Metal-binding</keyword>
<proteinExistence type="predicted"/>
<dbReference type="PRINTS" id="PR00385">
    <property type="entry name" value="P450"/>
</dbReference>
<feature type="binding site" description="axial binding residue" evidence="8">
    <location>
        <position position="518"/>
    </location>
    <ligand>
        <name>heme</name>
        <dbReference type="ChEBI" id="CHEBI:30413"/>
    </ligand>
    <ligandPart>
        <name>Fe</name>
        <dbReference type="ChEBI" id="CHEBI:18248"/>
    </ligandPart>
</feature>
<comment type="cofactor">
    <cofactor evidence="1 8">
        <name>heme</name>
        <dbReference type="ChEBI" id="CHEBI:30413"/>
    </cofactor>
</comment>
<dbReference type="GO" id="GO:0004497">
    <property type="term" value="F:monooxygenase activity"/>
    <property type="evidence" value="ECO:0007669"/>
    <property type="project" value="UniProtKB-KW"/>
</dbReference>
<evidence type="ECO:0000256" key="7">
    <source>
        <dbReference type="ARBA" id="ARBA00023033"/>
    </source>
</evidence>
<dbReference type="OrthoDB" id="10029320at2759"/>
<evidence type="ECO:0000256" key="5">
    <source>
        <dbReference type="ARBA" id="ARBA00023002"/>
    </source>
</evidence>
<dbReference type="Pfam" id="PF00067">
    <property type="entry name" value="p450"/>
    <property type="match status" value="1"/>
</dbReference>
<dbReference type="Gene3D" id="1.10.630.10">
    <property type="entry name" value="Cytochrome P450"/>
    <property type="match status" value="1"/>
</dbReference>
<evidence type="ECO:0000256" key="2">
    <source>
        <dbReference type="ARBA" id="ARBA00005179"/>
    </source>
</evidence>
<dbReference type="Proteomes" id="UP000241462">
    <property type="component" value="Unassembled WGS sequence"/>
</dbReference>
<dbReference type="PRINTS" id="PR00463">
    <property type="entry name" value="EP450I"/>
</dbReference>
<dbReference type="GO" id="GO:0005506">
    <property type="term" value="F:iron ion binding"/>
    <property type="evidence" value="ECO:0007669"/>
    <property type="project" value="InterPro"/>
</dbReference>
<evidence type="ECO:0000313" key="10">
    <source>
        <dbReference type="Proteomes" id="UP000241462"/>
    </source>
</evidence>
<dbReference type="EMBL" id="KZ678389">
    <property type="protein sequence ID" value="PSR97706.1"/>
    <property type="molecule type" value="Genomic_DNA"/>
</dbReference>
<gene>
    <name evidence="9" type="ORF">BD289DRAFT_479987</name>
</gene>
<sequence>MAPSELVSEWTGIASLATWQTAVKAVVFFLVARCVQFLVEGVRIRAKFRRMQADGIPIPSNHSLLFGHLLVMRNIMKAYPADGHSNYLVKELVLNWRDHFPAGTASCPKVLYLDIWPMESQPIAVFNDPMLSQALAADRFPPRHERVKFLGRAVAGPNQLFEWDGAHHRLWRTRLNPGFSMRNLLALVARGRLVDETEIFRDRLRKLCGAPGHWGAVFEMLPLTIDLTFDIICGAALDYSPGEQTSGPTVLQQGLRTIATEYFSIASLANLHQRLNPLWNWRFYQIHKSMSRELLPHIERHLPSAAASNGNAGSADEKKNPLRPKTIIDLTVKEIEEQQGAGKGAKIPDGFVDDIIGLMKLFIFAGHDTTAINLSFAFHFIQRNPAVLAKLKEEHDAVFGPDTAAVGETLRQSPQLINAMPYTTAVVKETLRMCPVAPSVRDSPASFVLRDPETNQLVPTQGFVLVTGVMSLHTHPDIWPRPTEFLPERWLAQEGDELYSKAATKYAWRPFEWGAMSCIGQELAMIEMKMALLFVLREVEFRTALDVLDEQKGKDIKDRPTVWGDAIYQTDVGLGPPVAGLPTQVRLLKT</sequence>
<dbReference type="AlphaFoldDB" id="A0A2T3AHF7"/>
<reference evidence="9 10" key="1">
    <citation type="journal article" date="2018" name="Mycol. Prog.">
        <title>Coniella lustricola, a new species from submerged detritus.</title>
        <authorList>
            <person name="Raudabaugh D.B."/>
            <person name="Iturriaga T."/>
            <person name="Carver A."/>
            <person name="Mondo S."/>
            <person name="Pangilinan J."/>
            <person name="Lipzen A."/>
            <person name="He G."/>
            <person name="Amirebrahimi M."/>
            <person name="Grigoriev I.V."/>
            <person name="Miller A.N."/>
        </authorList>
    </citation>
    <scope>NUCLEOTIDE SEQUENCE [LARGE SCALE GENOMIC DNA]</scope>
    <source>
        <strain evidence="9 10">B22-T-1</strain>
    </source>
</reference>
<evidence type="ECO:0000256" key="1">
    <source>
        <dbReference type="ARBA" id="ARBA00001971"/>
    </source>
</evidence>
<dbReference type="InterPro" id="IPR036396">
    <property type="entry name" value="Cyt_P450_sf"/>
</dbReference>
<protein>
    <submittedName>
        <fullName evidence="9">Cytochrome P450</fullName>
    </submittedName>
</protein>
<evidence type="ECO:0000256" key="3">
    <source>
        <dbReference type="ARBA" id="ARBA00022617"/>
    </source>
</evidence>
<dbReference type="InterPro" id="IPR001128">
    <property type="entry name" value="Cyt_P450"/>
</dbReference>
<evidence type="ECO:0000256" key="4">
    <source>
        <dbReference type="ARBA" id="ARBA00022723"/>
    </source>
</evidence>
<dbReference type="InParanoid" id="A0A2T3AHF7"/>
<keyword evidence="6 8" id="KW-0408">Iron</keyword>
<dbReference type="PANTHER" id="PTHR24305">
    <property type="entry name" value="CYTOCHROME P450"/>
    <property type="match status" value="1"/>
</dbReference>
<evidence type="ECO:0000313" key="9">
    <source>
        <dbReference type="EMBL" id="PSR97706.1"/>
    </source>
</evidence>
<dbReference type="SUPFAM" id="SSF48264">
    <property type="entry name" value="Cytochrome P450"/>
    <property type="match status" value="1"/>
</dbReference>
<comment type="pathway">
    <text evidence="2">Secondary metabolite biosynthesis.</text>
</comment>
<organism evidence="9 10">
    <name type="scientific">Coniella lustricola</name>
    <dbReference type="NCBI Taxonomy" id="2025994"/>
    <lineage>
        <taxon>Eukaryota</taxon>
        <taxon>Fungi</taxon>
        <taxon>Dikarya</taxon>
        <taxon>Ascomycota</taxon>
        <taxon>Pezizomycotina</taxon>
        <taxon>Sordariomycetes</taxon>
        <taxon>Sordariomycetidae</taxon>
        <taxon>Diaporthales</taxon>
        <taxon>Schizoparmaceae</taxon>
        <taxon>Coniella</taxon>
    </lineage>
</organism>